<dbReference type="InterPro" id="IPR015946">
    <property type="entry name" value="KH_dom-like_a/b"/>
</dbReference>
<dbReference type="EMBL" id="QJKK01000005">
    <property type="protein sequence ID" value="RAL24223.1"/>
    <property type="molecule type" value="Genomic_DNA"/>
</dbReference>
<proteinExistence type="inferred from homology"/>
<accession>A0A364K4D4</accession>
<dbReference type="OrthoDB" id="9797508at2"/>
<dbReference type="InterPro" id="IPR019953">
    <property type="entry name" value="OHR"/>
</dbReference>
<evidence type="ECO:0000256" key="1">
    <source>
        <dbReference type="ARBA" id="ARBA00007378"/>
    </source>
</evidence>
<dbReference type="Proteomes" id="UP000251213">
    <property type="component" value="Unassembled WGS sequence"/>
</dbReference>
<gene>
    <name evidence="2" type="ORF">DL897_11125</name>
</gene>
<organism evidence="2 3">
    <name type="scientific">Thermoflavimicrobium daqui</name>
    <dbReference type="NCBI Taxonomy" id="2137476"/>
    <lineage>
        <taxon>Bacteria</taxon>
        <taxon>Bacillati</taxon>
        <taxon>Bacillota</taxon>
        <taxon>Bacilli</taxon>
        <taxon>Bacillales</taxon>
        <taxon>Thermoactinomycetaceae</taxon>
        <taxon>Thermoflavimicrobium</taxon>
    </lineage>
</organism>
<dbReference type="Gene3D" id="2.20.25.10">
    <property type="match status" value="1"/>
</dbReference>
<evidence type="ECO:0000313" key="2">
    <source>
        <dbReference type="EMBL" id="RAL24223.1"/>
    </source>
</evidence>
<reference evidence="2 3" key="2">
    <citation type="submission" date="2018-06" db="EMBL/GenBank/DDBJ databases">
        <authorList>
            <person name="Zhirakovskaya E."/>
        </authorList>
    </citation>
    <scope>NUCLEOTIDE SEQUENCE [LARGE SCALE GENOMIC DNA]</scope>
    <source>
        <strain evidence="2 3">FBKL4.011</strain>
    </source>
</reference>
<dbReference type="InterPro" id="IPR036102">
    <property type="entry name" value="OsmC/Ohrsf"/>
</dbReference>
<dbReference type="SUPFAM" id="SSF82784">
    <property type="entry name" value="OsmC-like"/>
    <property type="match status" value="1"/>
</dbReference>
<sequence length="139" mass="14640">MEPLYTATVTATGGRNGRVVSSDGLINLDVRMPKGLGGSGEKATNPEQLFAAGYAACFDGALNLVARTKRIKIQDTEVTAHVSIGKDQNGGLQLAVKLDVKVPGVDEKVAHELVEAAHQVCPYSKAVKGNIEVTLNVVR</sequence>
<dbReference type="NCBIfam" id="TIGR03561">
    <property type="entry name" value="organ_hyd_perox"/>
    <property type="match status" value="1"/>
</dbReference>
<dbReference type="AlphaFoldDB" id="A0A364K4D4"/>
<evidence type="ECO:0000313" key="3">
    <source>
        <dbReference type="Proteomes" id="UP000251213"/>
    </source>
</evidence>
<dbReference type="Pfam" id="PF02566">
    <property type="entry name" value="OsmC"/>
    <property type="match status" value="1"/>
</dbReference>
<comment type="caution">
    <text evidence="2">The sequence shown here is derived from an EMBL/GenBank/DDBJ whole genome shotgun (WGS) entry which is preliminary data.</text>
</comment>
<comment type="similarity">
    <text evidence="1">Belongs to the OsmC/Ohr family.</text>
</comment>
<reference evidence="2 3" key="1">
    <citation type="submission" date="2018-06" db="EMBL/GenBank/DDBJ databases">
        <title>Thermoflavimicrobium daqus sp. nov., a thermophilic microbe isolated from Moutai-flavour Daqu.</title>
        <authorList>
            <person name="Wang X."/>
            <person name="Zhou H."/>
        </authorList>
    </citation>
    <scope>NUCLEOTIDE SEQUENCE [LARGE SCALE GENOMIC DNA]</scope>
    <source>
        <strain evidence="2 3">FBKL4.011</strain>
    </source>
</reference>
<dbReference type="RefSeq" id="WP_113659216.1">
    <property type="nucleotide sequence ID" value="NZ_KZ845667.1"/>
</dbReference>
<protein>
    <submittedName>
        <fullName evidence="2">Ohr subfamily peroxiredoxin</fullName>
    </submittedName>
</protein>
<keyword evidence="3" id="KW-1185">Reference proteome</keyword>
<dbReference type="Gene3D" id="3.30.300.20">
    <property type="match status" value="1"/>
</dbReference>
<dbReference type="InterPro" id="IPR003718">
    <property type="entry name" value="OsmC/Ohr_fam"/>
</dbReference>
<dbReference type="PANTHER" id="PTHR33797:SF2">
    <property type="entry name" value="ORGANIC HYDROPEROXIDE RESISTANCE PROTEIN-LIKE"/>
    <property type="match status" value="1"/>
</dbReference>
<dbReference type="GO" id="GO:0006979">
    <property type="term" value="P:response to oxidative stress"/>
    <property type="evidence" value="ECO:0007669"/>
    <property type="project" value="InterPro"/>
</dbReference>
<name>A0A364K4D4_9BACL</name>
<dbReference type="PANTHER" id="PTHR33797">
    <property type="entry name" value="ORGANIC HYDROPEROXIDE RESISTANCE PROTEIN-LIKE"/>
    <property type="match status" value="1"/>
</dbReference>